<dbReference type="OrthoDB" id="2381125at2"/>
<sequence>MPPTNRQRQFLERLIALYRRSREPVPYDALGRALGVSRWTAYDIARSLMRQGLAQSVYQPGSGGPGRRRVAFAPTPEALRSWPERGGRGPSRTQWTALRSTLLAQARRFQEAPTSVLRELRNQIDGLDDRLAYAAHAALFLLLAAWNQARGASTLASRLLSGMESPGVGLTAFVAALGGALVGQTDSDVEPLAEHLTRSIAALPADEVRRLVGLVRDAGREAGLSVS</sequence>
<organism evidence="1 2">
    <name type="scientific">Limnochorda pilosa</name>
    <dbReference type="NCBI Taxonomy" id="1555112"/>
    <lineage>
        <taxon>Bacteria</taxon>
        <taxon>Bacillati</taxon>
        <taxon>Bacillota</taxon>
        <taxon>Limnochordia</taxon>
        <taxon>Limnochordales</taxon>
        <taxon>Limnochordaceae</taxon>
        <taxon>Limnochorda</taxon>
    </lineage>
</organism>
<dbReference type="STRING" id="1555112.LIP_0745"/>
<dbReference type="Proteomes" id="UP000065807">
    <property type="component" value="Chromosome"/>
</dbReference>
<dbReference type="EMBL" id="AP014924">
    <property type="protein sequence ID" value="BAS26602.1"/>
    <property type="molecule type" value="Genomic_DNA"/>
</dbReference>
<dbReference type="InterPro" id="IPR036390">
    <property type="entry name" value="WH_DNA-bd_sf"/>
</dbReference>
<dbReference type="KEGG" id="lpil:LIP_0745"/>
<evidence type="ECO:0000313" key="1">
    <source>
        <dbReference type="EMBL" id="BAS26602.1"/>
    </source>
</evidence>
<dbReference type="RefSeq" id="WP_068134419.1">
    <property type="nucleotide sequence ID" value="NZ_AP014924.1"/>
</dbReference>
<reference evidence="2" key="2">
    <citation type="journal article" date="2016" name="Int. J. Syst. Evol. Microbiol.">
        <title>Complete genome sequence and cell structure of Limnochorda pilosa, a Gram-negative spore-former within the phylum Firmicutes.</title>
        <authorList>
            <person name="Watanabe M."/>
            <person name="Kojima H."/>
            <person name="Fukui M."/>
        </authorList>
    </citation>
    <scope>NUCLEOTIDE SEQUENCE [LARGE SCALE GENOMIC DNA]</scope>
    <source>
        <strain evidence="2">HC45</strain>
    </source>
</reference>
<gene>
    <name evidence="1" type="ORF">LIP_0745</name>
</gene>
<name>A0A0K2SHT3_LIMPI</name>
<keyword evidence="2" id="KW-1185">Reference proteome</keyword>
<evidence type="ECO:0000313" key="2">
    <source>
        <dbReference type="Proteomes" id="UP000065807"/>
    </source>
</evidence>
<reference evidence="2" key="1">
    <citation type="submission" date="2015-07" db="EMBL/GenBank/DDBJ databases">
        <title>Complete genome sequence and phylogenetic analysis of Limnochorda pilosa.</title>
        <authorList>
            <person name="Watanabe M."/>
            <person name="Kojima H."/>
            <person name="Fukui M."/>
        </authorList>
    </citation>
    <scope>NUCLEOTIDE SEQUENCE [LARGE SCALE GENOMIC DNA]</scope>
    <source>
        <strain evidence="2">HC45</strain>
    </source>
</reference>
<dbReference type="SUPFAM" id="SSF46785">
    <property type="entry name" value="Winged helix' DNA-binding domain"/>
    <property type="match status" value="1"/>
</dbReference>
<dbReference type="AlphaFoldDB" id="A0A0K2SHT3"/>
<protein>
    <submittedName>
        <fullName evidence="1">Uncharacterized protein</fullName>
    </submittedName>
</protein>
<proteinExistence type="predicted"/>
<accession>A0A0K2SHT3</accession>